<proteinExistence type="predicted"/>
<dbReference type="Proteomes" id="UP000483362">
    <property type="component" value="Unassembled WGS sequence"/>
</dbReference>
<dbReference type="SUPFAM" id="SSF56784">
    <property type="entry name" value="HAD-like"/>
    <property type="match status" value="1"/>
</dbReference>
<dbReference type="Gene3D" id="3.40.50.1000">
    <property type="entry name" value="HAD superfamily/HAD-like"/>
    <property type="match status" value="1"/>
</dbReference>
<dbReference type="AlphaFoldDB" id="A0A6L5XEV5"/>
<dbReference type="Pfam" id="PF00702">
    <property type="entry name" value="Hydrolase"/>
    <property type="match status" value="1"/>
</dbReference>
<dbReference type="NCBIfam" id="TIGR01509">
    <property type="entry name" value="HAD-SF-IA-v3"/>
    <property type="match status" value="1"/>
</dbReference>
<dbReference type="SFLD" id="SFLDG01129">
    <property type="entry name" value="C1.5:_HAD__Beta-PGM__Phosphata"/>
    <property type="match status" value="1"/>
</dbReference>
<dbReference type="Gene3D" id="1.10.150.240">
    <property type="entry name" value="Putative phosphatase, domain 2"/>
    <property type="match status" value="1"/>
</dbReference>
<name>A0A6L5XEV5_9BACT</name>
<gene>
    <name evidence="1" type="ORF">FYJ29_09190</name>
</gene>
<dbReference type="PANTHER" id="PTHR43481">
    <property type="entry name" value="FRUCTOSE-1-PHOSPHATE PHOSPHATASE"/>
    <property type="match status" value="1"/>
</dbReference>
<dbReference type="SFLD" id="SFLDS00003">
    <property type="entry name" value="Haloacid_Dehalogenase"/>
    <property type="match status" value="1"/>
</dbReference>
<reference evidence="1 2" key="1">
    <citation type="submission" date="2019-08" db="EMBL/GenBank/DDBJ databases">
        <title>In-depth cultivation of the pig gut microbiome towards novel bacterial diversity and tailored functional studies.</title>
        <authorList>
            <person name="Wylensek D."/>
            <person name="Hitch T.C.A."/>
            <person name="Clavel T."/>
        </authorList>
    </citation>
    <scope>NUCLEOTIDE SEQUENCE [LARGE SCALE GENOMIC DNA]</scope>
    <source>
        <strain evidence="1 2">Oil-RF-744-WCA-WT-10</strain>
    </source>
</reference>
<accession>A0A6L5XEV5</accession>
<protein>
    <submittedName>
        <fullName evidence="1">HAD-IA family hydrolase</fullName>
    </submittedName>
</protein>
<organism evidence="1 2">
    <name type="scientific">Sodaliphilus pleomorphus</name>
    <dbReference type="NCBI Taxonomy" id="2606626"/>
    <lineage>
        <taxon>Bacteria</taxon>
        <taxon>Pseudomonadati</taxon>
        <taxon>Bacteroidota</taxon>
        <taxon>Bacteroidia</taxon>
        <taxon>Bacteroidales</taxon>
        <taxon>Muribaculaceae</taxon>
        <taxon>Sodaliphilus</taxon>
    </lineage>
</organism>
<evidence type="ECO:0000313" key="2">
    <source>
        <dbReference type="Proteomes" id="UP000483362"/>
    </source>
</evidence>
<keyword evidence="1" id="KW-0378">Hydrolase</keyword>
<dbReference type="InterPro" id="IPR023214">
    <property type="entry name" value="HAD_sf"/>
</dbReference>
<sequence length="247" mass="26908">MTEKNAIANYLKSTGNKQAEIKVALVDCDGVLYDSMKNHTRAWVKLMKKNGVKCTRDEFYLYEGMTGAEIIKLLFKRGSGKNITDDEARELYKVKSRYFKELGEPAMMPGTTQVLSTLRDAGIKNVLVTGSGEPLLLERIDRDYAGLFAPERITAADTKHGKPSPEPYMKAQLKAGAKPCQCIVIENAPLGVQSGHASGSFTIGVTTGPIPEKDLYKAGADIVYPDMNALASALPALLEAFKTTQQA</sequence>
<dbReference type="GO" id="GO:0050308">
    <property type="term" value="F:sugar-phosphatase activity"/>
    <property type="evidence" value="ECO:0007669"/>
    <property type="project" value="TreeGrafter"/>
</dbReference>
<dbReference type="RefSeq" id="WP_154328432.1">
    <property type="nucleotide sequence ID" value="NZ_CP045696.1"/>
</dbReference>
<evidence type="ECO:0000313" key="1">
    <source>
        <dbReference type="EMBL" id="MSS17926.1"/>
    </source>
</evidence>
<dbReference type="InterPro" id="IPR051806">
    <property type="entry name" value="HAD-like_SPP"/>
</dbReference>
<dbReference type="PANTHER" id="PTHR43481:SF4">
    <property type="entry name" value="GLYCEROL-1-PHOSPHATE PHOSPHOHYDROLASE 1-RELATED"/>
    <property type="match status" value="1"/>
</dbReference>
<dbReference type="InterPro" id="IPR023198">
    <property type="entry name" value="PGP-like_dom2"/>
</dbReference>
<dbReference type="InterPro" id="IPR036412">
    <property type="entry name" value="HAD-like_sf"/>
</dbReference>
<keyword evidence="2" id="KW-1185">Reference proteome</keyword>
<dbReference type="EMBL" id="VULT01000014">
    <property type="protein sequence ID" value="MSS17926.1"/>
    <property type="molecule type" value="Genomic_DNA"/>
</dbReference>
<dbReference type="InterPro" id="IPR006439">
    <property type="entry name" value="HAD-SF_hydro_IA"/>
</dbReference>
<comment type="caution">
    <text evidence="1">The sequence shown here is derived from an EMBL/GenBank/DDBJ whole genome shotgun (WGS) entry which is preliminary data.</text>
</comment>
<dbReference type="SFLD" id="SFLDG01135">
    <property type="entry name" value="C1.5.6:_HAD__Beta-PGM__Phospha"/>
    <property type="match status" value="1"/>
</dbReference>